<evidence type="ECO:0000313" key="3">
    <source>
        <dbReference type="Proteomes" id="UP000240989"/>
    </source>
</evidence>
<gene>
    <name evidence="2" type="ORF">C0W27_04020</name>
</gene>
<keyword evidence="1" id="KW-0472">Membrane</keyword>
<name>A0ABX5H941_PHOAN</name>
<keyword evidence="3" id="KW-1185">Reference proteome</keyword>
<evidence type="ECO:0000256" key="1">
    <source>
        <dbReference type="SAM" id="Phobius"/>
    </source>
</evidence>
<sequence length="217" mass="24176">MTVDVANDAMQINTKKSHSSTTLRITLLTLITILSCYYLWVLYKAVTPNVSIAYKAYYIKTQTLFWQPKEPDLALNIPSSLELSTKVPYLSREGWNKDADDGARLLTNAGGFYFTLPHKVKQDVKVSITLASSLSSPLHFSVNQWHGVFTSTKQTNVFDAIIPASAFKSGDTLQRLQINTLTPLAFKLVDFSFLSLSKNDSYQSTTPILASPSMTHN</sequence>
<dbReference type="RefSeq" id="WP_045153347.1">
    <property type="nucleotide sequence ID" value="NZ_JZSW01000012.1"/>
</dbReference>
<evidence type="ECO:0000313" key="2">
    <source>
        <dbReference type="EMBL" id="PSX12365.1"/>
    </source>
</evidence>
<keyword evidence="1" id="KW-1133">Transmembrane helix</keyword>
<dbReference type="Proteomes" id="UP000240989">
    <property type="component" value="Unassembled WGS sequence"/>
</dbReference>
<feature type="transmembrane region" description="Helical" evidence="1">
    <location>
        <begin position="21"/>
        <end position="43"/>
    </location>
</feature>
<keyword evidence="1" id="KW-0812">Transmembrane</keyword>
<protein>
    <submittedName>
        <fullName evidence="2">Riboflavin synthase subunit alpha</fullName>
    </submittedName>
</protein>
<organism evidence="2 3">
    <name type="scientific">Photobacterium angustum</name>
    <dbReference type="NCBI Taxonomy" id="661"/>
    <lineage>
        <taxon>Bacteria</taxon>
        <taxon>Pseudomonadati</taxon>
        <taxon>Pseudomonadota</taxon>
        <taxon>Gammaproteobacteria</taxon>
        <taxon>Vibrionales</taxon>
        <taxon>Vibrionaceae</taxon>
        <taxon>Photobacterium</taxon>
    </lineage>
</organism>
<proteinExistence type="predicted"/>
<reference evidence="2 3" key="1">
    <citation type="submission" date="2018-01" db="EMBL/GenBank/DDBJ databases">
        <title>Whole genome sequencing of Histamine producing bacteria.</title>
        <authorList>
            <person name="Butler K."/>
        </authorList>
    </citation>
    <scope>NUCLEOTIDE SEQUENCE [LARGE SCALE GENOMIC DNA]</scope>
    <source>
        <strain evidence="2 3">A6-1</strain>
    </source>
</reference>
<comment type="caution">
    <text evidence="2">The sequence shown here is derived from an EMBL/GenBank/DDBJ whole genome shotgun (WGS) entry which is preliminary data.</text>
</comment>
<dbReference type="EMBL" id="PYOU01000002">
    <property type="protein sequence ID" value="PSX12365.1"/>
    <property type="molecule type" value="Genomic_DNA"/>
</dbReference>
<accession>A0ABX5H941</accession>